<reference evidence="1" key="1">
    <citation type="submission" date="2023-08" db="EMBL/GenBank/DDBJ databases">
        <title>A de novo genome assembly of Solanum verrucosum Schlechtendal, a Mexican diploid species geographically isolated from the other diploid A-genome species in potato relatives.</title>
        <authorList>
            <person name="Hosaka K."/>
        </authorList>
    </citation>
    <scope>NUCLEOTIDE SEQUENCE</scope>
    <source>
        <tissue evidence="1">Young leaves</tissue>
    </source>
</reference>
<dbReference type="PANTHER" id="PTHR46148:SF60">
    <property type="entry name" value="CHROMO DOMAIN-CONTAINING PROTEIN"/>
    <property type="match status" value="1"/>
</dbReference>
<dbReference type="AlphaFoldDB" id="A0AAF0PZ72"/>
<accession>A0AAF0PZ72</accession>
<evidence type="ECO:0000313" key="1">
    <source>
        <dbReference type="EMBL" id="WMV13518.1"/>
    </source>
</evidence>
<dbReference type="InterPro" id="IPR021109">
    <property type="entry name" value="Peptidase_aspartic_dom_sf"/>
</dbReference>
<dbReference type="PANTHER" id="PTHR46148">
    <property type="entry name" value="CHROMO DOMAIN-CONTAINING PROTEIN"/>
    <property type="match status" value="1"/>
</dbReference>
<proteinExistence type="predicted"/>
<evidence type="ECO:0008006" key="3">
    <source>
        <dbReference type="Google" id="ProtNLM"/>
    </source>
</evidence>
<dbReference type="Proteomes" id="UP001234989">
    <property type="component" value="Chromosome 2"/>
</dbReference>
<sequence>MKPLEVFTPIGESIIARRIYRNCIVTVCGRDTLIGLVELQMVDCDVIMGMDWLASCYATIDCRTKMVHFHIPKEAVLEWKGYIGAPRGVTNERGNEVTRDLTYEEVPIAILDRQIRKSRNKEVASVKVLWRNQEVEEVTWEAEEAKKLKYPHLFQTDEKDENVELRH</sequence>
<dbReference type="Pfam" id="PF08284">
    <property type="entry name" value="RVP_2"/>
    <property type="match status" value="1"/>
</dbReference>
<evidence type="ECO:0000313" key="2">
    <source>
        <dbReference type="Proteomes" id="UP001234989"/>
    </source>
</evidence>
<name>A0AAF0PZ72_SOLVR</name>
<protein>
    <recommendedName>
        <fullName evidence="3">Gag-pol polyprotein</fullName>
    </recommendedName>
</protein>
<keyword evidence="2" id="KW-1185">Reference proteome</keyword>
<dbReference type="Gene3D" id="2.40.70.10">
    <property type="entry name" value="Acid Proteases"/>
    <property type="match status" value="1"/>
</dbReference>
<gene>
    <name evidence="1" type="ORF">MTR67_006903</name>
</gene>
<dbReference type="EMBL" id="CP133613">
    <property type="protein sequence ID" value="WMV13518.1"/>
    <property type="molecule type" value="Genomic_DNA"/>
</dbReference>
<organism evidence="1 2">
    <name type="scientific">Solanum verrucosum</name>
    <dbReference type="NCBI Taxonomy" id="315347"/>
    <lineage>
        <taxon>Eukaryota</taxon>
        <taxon>Viridiplantae</taxon>
        <taxon>Streptophyta</taxon>
        <taxon>Embryophyta</taxon>
        <taxon>Tracheophyta</taxon>
        <taxon>Spermatophyta</taxon>
        <taxon>Magnoliopsida</taxon>
        <taxon>eudicotyledons</taxon>
        <taxon>Gunneridae</taxon>
        <taxon>Pentapetalae</taxon>
        <taxon>asterids</taxon>
        <taxon>lamiids</taxon>
        <taxon>Solanales</taxon>
        <taxon>Solanaceae</taxon>
        <taxon>Solanoideae</taxon>
        <taxon>Solaneae</taxon>
        <taxon>Solanum</taxon>
    </lineage>
</organism>